<dbReference type="PANTHER" id="PTHR21068:SF36">
    <property type="entry name" value="SENESCENCE_DEHYDRATION-ASSOCIATED PROTEIN-LIKE PROTEIN"/>
    <property type="match status" value="1"/>
</dbReference>
<comment type="caution">
    <text evidence="3">The sequence shown here is derived from an EMBL/GenBank/DDBJ whole genome shotgun (WGS) entry which is preliminary data.</text>
</comment>
<dbReference type="GO" id="GO:0005886">
    <property type="term" value="C:plasma membrane"/>
    <property type="evidence" value="ECO:0007669"/>
    <property type="project" value="TreeGrafter"/>
</dbReference>
<evidence type="ECO:0000313" key="3">
    <source>
        <dbReference type="EMBL" id="KAH0471148.1"/>
    </source>
</evidence>
<evidence type="ECO:0000256" key="1">
    <source>
        <dbReference type="SAM" id="MobiDB-lite"/>
    </source>
</evidence>
<dbReference type="EMBL" id="JAGFBR010000001">
    <property type="protein sequence ID" value="KAH0471148.1"/>
    <property type="molecule type" value="Genomic_DNA"/>
</dbReference>
<dbReference type="InterPro" id="IPR009686">
    <property type="entry name" value="Senescence/spartin_C"/>
</dbReference>
<keyword evidence="4" id="KW-1185">Reference proteome</keyword>
<sequence>MGCCGHNIRTSSPPSPNPTKLKSEFILQIPNAKVNLAGDSEVAIELSQGDFSVFHLTEDGVPLATVIKVGNLSWPLTKDEPVVRLDKLHYLFTIPDEEAGFFNYGVSFAAAAENQLASFDQFLKENSCFSPITTTTTSSADFSSAAKINDLYWKDYAPNIEDYNGVLAKAIARGTGEIVKGIFKLSNEYSNQVQKGASLIKPQTGERKNGNCASVDGSRKRGGINNTLKRARKLSMMTEKMSQTLLNGVLAMTGNVAAPLVQSKAGKSLFATVPGEVLLASLDALTKVLDAAEFAEKRAFAATSGAVTQAVSKRLGESAGETTDDVLATAGHAIGTAWNVFKIRKAINPKASVTSNIINNAARKKSK</sequence>
<feature type="region of interest" description="Disordered" evidence="1">
    <location>
        <begin position="1"/>
        <end position="20"/>
    </location>
</feature>
<organism evidence="3 4">
    <name type="scientific">Dendrobium chrysotoxum</name>
    <name type="common">Orchid</name>
    <dbReference type="NCBI Taxonomy" id="161865"/>
    <lineage>
        <taxon>Eukaryota</taxon>
        <taxon>Viridiplantae</taxon>
        <taxon>Streptophyta</taxon>
        <taxon>Embryophyta</taxon>
        <taxon>Tracheophyta</taxon>
        <taxon>Spermatophyta</taxon>
        <taxon>Magnoliopsida</taxon>
        <taxon>Liliopsida</taxon>
        <taxon>Asparagales</taxon>
        <taxon>Orchidaceae</taxon>
        <taxon>Epidendroideae</taxon>
        <taxon>Malaxideae</taxon>
        <taxon>Dendrobiinae</taxon>
        <taxon>Dendrobium</taxon>
    </lineage>
</organism>
<feature type="domain" description="Senescence" evidence="2">
    <location>
        <begin position="169"/>
        <end position="346"/>
    </location>
</feature>
<evidence type="ECO:0000313" key="4">
    <source>
        <dbReference type="Proteomes" id="UP000775213"/>
    </source>
</evidence>
<gene>
    <name evidence="3" type="ORF">IEQ34_000871</name>
</gene>
<dbReference type="Pfam" id="PF06911">
    <property type="entry name" value="Senescence"/>
    <property type="match status" value="1"/>
</dbReference>
<reference evidence="3 4" key="1">
    <citation type="journal article" date="2021" name="Hortic Res">
        <title>Chromosome-scale assembly of the Dendrobium chrysotoxum genome enhances the understanding of orchid evolution.</title>
        <authorList>
            <person name="Zhang Y."/>
            <person name="Zhang G.Q."/>
            <person name="Zhang D."/>
            <person name="Liu X.D."/>
            <person name="Xu X.Y."/>
            <person name="Sun W.H."/>
            <person name="Yu X."/>
            <person name="Zhu X."/>
            <person name="Wang Z.W."/>
            <person name="Zhao X."/>
            <person name="Zhong W.Y."/>
            <person name="Chen H."/>
            <person name="Yin W.L."/>
            <person name="Huang T."/>
            <person name="Niu S.C."/>
            <person name="Liu Z.J."/>
        </authorList>
    </citation>
    <scope>NUCLEOTIDE SEQUENCE [LARGE SCALE GENOMIC DNA]</scope>
    <source>
        <strain evidence="3">Lindl</strain>
    </source>
</reference>
<dbReference type="AlphaFoldDB" id="A0AAV7HTF5"/>
<proteinExistence type="predicted"/>
<dbReference type="InterPro" id="IPR045036">
    <property type="entry name" value="Spartin-like"/>
</dbReference>
<dbReference type="PANTHER" id="PTHR21068">
    <property type="entry name" value="SPARTIN"/>
    <property type="match status" value="1"/>
</dbReference>
<accession>A0AAV7HTF5</accession>
<evidence type="ECO:0000259" key="2">
    <source>
        <dbReference type="Pfam" id="PF06911"/>
    </source>
</evidence>
<name>A0AAV7HTF5_DENCH</name>
<dbReference type="Proteomes" id="UP000775213">
    <property type="component" value="Unassembled WGS sequence"/>
</dbReference>
<protein>
    <recommendedName>
        <fullName evidence="2">Senescence domain-containing protein</fullName>
    </recommendedName>
</protein>